<reference evidence="3" key="1">
    <citation type="submission" date="2023-06" db="EMBL/GenBank/DDBJ databases">
        <title>Genome-scale phylogeny and comparative genomics of the fungal order Sordariales.</title>
        <authorList>
            <consortium name="Lawrence Berkeley National Laboratory"/>
            <person name="Hensen N."/>
            <person name="Bonometti L."/>
            <person name="Westerberg I."/>
            <person name="Brannstrom I.O."/>
            <person name="Guillou S."/>
            <person name="Cros-Aarteil S."/>
            <person name="Calhoun S."/>
            <person name="Haridas S."/>
            <person name="Kuo A."/>
            <person name="Mondo S."/>
            <person name="Pangilinan J."/>
            <person name="Riley R."/>
            <person name="Labutti K."/>
            <person name="Andreopoulos B."/>
            <person name="Lipzen A."/>
            <person name="Chen C."/>
            <person name="Yanf M."/>
            <person name="Daum C."/>
            <person name="Ng V."/>
            <person name="Clum A."/>
            <person name="Steindorff A."/>
            <person name="Ohm R."/>
            <person name="Martin F."/>
            <person name="Silar P."/>
            <person name="Natvig D."/>
            <person name="Lalanne C."/>
            <person name="Gautier V."/>
            <person name="Ament-Velasquez S.L."/>
            <person name="Kruys A."/>
            <person name="Hutchinson M.I."/>
            <person name="Powell A.J."/>
            <person name="Barry K."/>
            <person name="Miller A.N."/>
            <person name="Grigoriev I.V."/>
            <person name="Debuchy R."/>
            <person name="Gladieux P."/>
            <person name="Thoren M.H."/>
            <person name="Johannesson H."/>
        </authorList>
    </citation>
    <scope>NUCLEOTIDE SEQUENCE</scope>
    <source>
        <strain evidence="3">8032-3</strain>
    </source>
</reference>
<keyword evidence="2" id="KW-0472">Membrane</keyword>
<evidence type="ECO:0000313" key="4">
    <source>
        <dbReference type="Proteomes" id="UP001244011"/>
    </source>
</evidence>
<name>A0AAJ0FJX8_9PEZI</name>
<feature type="transmembrane region" description="Helical" evidence="2">
    <location>
        <begin position="331"/>
        <end position="353"/>
    </location>
</feature>
<feature type="transmembrane region" description="Helical" evidence="2">
    <location>
        <begin position="299"/>
        <end position="319"/>
    </location>
</feature>
<sequence length="428" mass="47411">MWYYSPHYFTSGQSAIIPSTMNRISTIPVTLDPSLYRPQAPARNASDLDNRQSRLITLAPTVYDPKTFQGRRARGSRPPPRSKPLPPIPKSPWPVPREQRDGRSNGKPIRMYEAQRVLGSPEERAYWEPPSRQGTFHTKMPRPEQQAHSRPPSRKGTFNSPPGVPPRPGTSQSDELRYKASAPIASSALASSQSSTVQCNPPPSTPPSRQSTLVADVTPYAAPVRENSFRTRYMNMLLSLDTIPRLHNILASFFGWILLAGFVVFPGTFTGLQKLQDSAVIQQNAAASDILDRVQSLPLLALAALCCGIGYLGSLWLSIRWRNNYVWLLNRLYMPGILNALAGLISTLTSIYSQHGGTWGVTAKVAVSVESVTFVLYLVLFLVYKTLLLNKVKEEHLEQMRGRSEDTTLKAKLENIAKQPPVAPGSVV</sequence>
<feature type="transmembrane region" description="Helical" evidence="2">
    <location>
        <begin position="365"/>
        <end position="384"/>
    </location>
</feature>
<proteinExistence type="predicted"/>
<protein>
    <submittedName>
        <fullName evidence="3">Uncharacterized protein</fullName>
    </submittedName>
</protein>
<dbReference type="GeneID" id="85306013"/>
<evidence type="ECO:0000256" key="2">
    <source>
        <dbReference type="SAM" id="Phobius"/>
    </source>
</evidence>
<organism evidence="3 4">
    <name type="scientific">Phialemonium atrogriseum</name>
    <dbReference type="NCBI Taxonomy" id="1093897"/>
    <lineage>
        <taxon>Eukaryota</taxon>
        <taxon>Fungi</taxon>
        <taxon>Dikarya</taxon>
        <taxon>Ascomycota</taxon>
        <taxon>Pezizomycotina</taxon>
        <taxon>Sordariomycetes</taxon>
        <taxon>Sordariomycetidae</taxon>
        <taxon>Cephalothecales</taxon>
        <taxon>Cephalothecaceae</taxon>
        <taxon>Phialemonium</taxon>
    </lineage>
</organism>
<keyword evidence="4" id="KW-1185">Reference proteome</keyword>
<evidence type="ECO:0000313" key="3">
    <source>
        <dbReference type="EMBL" id="KAK1771056.1"/>
    </source>
</evidence>
<comment type="caution">
    <text evidence="3">The sequence shown here is derived from an EMBL/GenBank/DDBJ whole genome shotgun (WGS) entry which is preliminary data.</text>
</comment>
<accession>A0AAJ0FJX8</accession>
<evidence type="ECO:0000256" key="1">
    <source>
        <dbReference type="SAM" id="MobiDB-lite"/>
    </source>
</evidence>
<gene>
    <name evidence="3" type="ORF">QBC33DRAFT_228913</name>
</gene>
<feature type="compositionally biased region" description="Low complexity" evidence="1">
    <location>
        <begin position="180"/>
        <end position="195"/>
    </location>
</feature>
<dbReference type="AlphaFoldDB" id="A0AAJ0FJX8"/>
<dbReference type="EMBL" id="MU838999">
    <property type="protein sequence ID" value="KAK1771056.1"/>
    <property type="molecule type" value="Genomic_DNA"/>
</dbReference>
<dbReference type="RefSeq" id="XP_060287269.1">
    <property type="nucleotide sequence ID" value="XM_060422826.1"/>
</dbReference>
<feature type="compositionally biased region" description="Pro residues" evidence="1">
    <location>
        <begin position="77"/>
        <end position="95"/>
    </location>
</feature>
<keyword evidence="2" id="KW-0812">Transmembrane</keyword>
<feature type="region of interest" description="Disordered" evidence="1">
    <location>
        <begin position="58"/>
        <end position="212"/>
    </location>
</feature>
<dbReference type="Proteomes" id="UP001244011">
    <property type="component" value="Unassembled WGS sequence"/>
</dbReference>
<feature type="transmembrane region" description="Helical" evidence="2">
    <location>
        <begin position="246"/>
        <end position="265"/>
    </location>
</feature>
<keyword evidence="2" id="KW-1133">Transmembrane helix</keyword>